<gene>
    <name evidence="2" type="ORF">KC675_02080</name>
</gene>
<dbReference type="InterPro" id="IPR003607">
    <property type="entry name" value="HD/PDEase_dom"/>
</dbReference>
<dbReference type="Pfam" id="PF01966">
    <property type="entry name" value="HD"/>
    <property type="match status" value="1"/>
</dbReference>
<name>A0A955I8Y8_9BACT</name>
<dbReference type="Gene3D" id="1.10.3210.10">
    <property type="entry name" value="Hypothetical protein af1432"/>
    <property type="match status" value="1"/>
</dbReference>
<dbReference type="AlphaFoldDB" id="A0A955I8Y8"/>
<accession>A0A955I8Y8</accession>
<evidence type="ECO:0000313" key="3">
    <source>
        <dbReference type="Proteomes" id="UP000745577"/>
    </source>
</evidence>
<protein>
    <submittedName>
        <fullName evidence="2">HD domain-containing protein</fullName>
    </submittedName>
</protein>
<feature type="domain" description="HD/PDEase" evidence="1">
    <location>
        <begin position="38"/>
        <end position="154"/>
    </location>
</feature>
<evidence type="ECO:0000259" key="1">
    <source>
        <dbReference type="SMART" id="SM00471"/>
    </source>
</evidence>
<proteinExistence type="predicted"/>
<organism evidence="2 3">
    <name type="scientific">Candidatus Dojkabacteria bacterium</name>
    <dbReference type="NCBI Taxonomy" id="2099670"/>
    <lineage>
        <taxon>Bacteria</taxon>
        <taxon>Candidatus Dojkabacteria</taxon>
    </lineage>
</organism>
<dbReference type="Proteomes" id="UP000745577">
    <property type="component" value="Unassembled WGS sequence"/>
</dbReference>
<reference evidence="2" key="1">
    <citation type="submission" date="2020-04" db="EMBL/GenBank/DDBJ databases">
        <authorList>
            <person name="Zhang T."/>
        </authorList>
    </citation>
    <scope>NUCLEOTIDE SEQUENCE</scope>
    <source>
        <strain evidence="2">HKST-UBA15</strain>
    </source>
</reference>
<dbReference type="SMART" id="SM00471">
    <property type="entry name" value="HDc"/>
    <property type="match status" value="1"/>
</dbReference>
<evidence type="ECO:0000313" key="2">
    <source>
        <dbReference type="EMBL" id="MCA9379947.1"/>
    </source>
</evidence>
<reference evidence="2" key="2">
    <citation type="journal article" date="2021" name="Microbiome">
        <title>Successional dynamics and alternative stable states in a saline activated sludge microbial community over 9 years.</title>
        <authorList>
            <person name="Wang Y."/>
            <person name="Ye J."/>
            <person name="Ju F."/>
            <person name="Liu L."/>
            <person name="Boyd J.A."/>
            <person name="Deng Y."/>
            <person name="Parks D.H."/>
            <person name="Jiang X."/>
            <person name="Yin X."/>
            <person name="Woodcroft B.J."/>
            <person name="Tyson G.W."/>
            <person name="Hugenholtz P."/>
            <person name="Polz M.F."/>
            <person name="Zhang T."/>
        </authorList>
    </citation>
    <scope>NUCLEOTIDE SEQUENCE</scope>
    <source>
        <strain evidence="2">HKST-UBA15</strain>
    </source>
</reference>
<dbReference type="CDD" id="cd00077">
    <property type="entry name" value="HDc"/>
    <property type="match status" value="1"/>
</dbReference>
<comment type="caution">
    <text evidence="2">The sequence shown here is derived from an EMBL/GenBank/DDBJ whole genome shotgun (WGS) entry which is preliminary data.</text>
</comment>
<dbReference type="EMBL" id="JAGQLL010000019">
    <property type="protein sequence ID" value="MCA9379947.1"/>
    <property type="molecule type" value="Genomic_DNA"/>
</dbReference>
<dbReference type="InterPro" id="IPR006674">
    <property type="entry name" value="HD_domain"/>
</dbReference>
<sequence>MKTDAEYLVKALDFVENHDLGKHVNALLDYWEENPISSLGHGFGHVMEVAVEAYELAVINKYKNPKLLFLAGLFHDVYRPAKGEDGSEEHHWESLRQLEEILKPLNVEPEFLTNLKFAISDDWKVEKNPSEFAQILFVGDKAVLHSRMADAYAWASNTYCLKNNKPIAYPTPLHTMRGYVHYMNKVWDLIFNLNIVGKEKLIFNFVDIVNHCQRMYLYDPEGKNYQNYLETVADMYREKETKYLEAFGRSKESIKKIIHE</sequence>
<dbReference type="SUPFAM" id="SSF109604">
    <property type="entry name" value="HD-domain/PDEase-like"/>
    <property type="match status" value="1"/>
</dbReference>